<reference evidence="2 3" key="1">
    <citation type="submission" date="2019-06" db="EMBL/GenBank/DDBJ databases">
        <title>Genome sequence of Litorilinea aerophila BAA-2444.</title>
        <authorList>
            <person name="Maclea K.S."/>
            <person name="Maurais E.G."/>
            <person name="Iannazzi L.C."/>
        </authorList>
    </citation>
    <scope>NUCLEOTIDE SEQUENCE [LARGE SCALE GENOMIC DNA]</scope>
    <source>
        <strain evidence="2 3">ATCC BAA-2444</strain>
    </source>
</reference>
<accession>A0A540VGG3</accession>
<dbReference type="OrthoDB" id="7433551at2"/>
<dbReference type="AlphaFoldDB" id="A0A540VGG3"/>
<proteinExistence type="predicted"/>
<name>A0A540VGG3_9CHLR</name>
<dbReference type="Proteomes" id="UP000317371">
    <property type="component" value="Unassembled WGS sequence"/>
</dbReference>
<dbReference type="Gene3D" id="2.60.120.560">
    <property type="entry name" value="Exo-inulinase, domain 1"/>
    <property type="match status" value="2"/>
</dbReference>
<sequence>MATLLGVPAAPSWTMGRWVVQLVLVCGLWGLGGCTAAVPPATPPLPATPAPATAEALPPPAPAAMEMPAPSASGEVLFQDDFTNVQSGWPNAQVFDNYFIGYHEPAYYHVEVRTAHDRVVVPWPAGTFEDVAVEAAVFVDPANTAAEGNFRYGLALRRTGEQYYGFLVAPRSQHWYVVKSSTSGLTLLADGSHESIQGQEASPDHLRVETQGPLLRFMVNGHPVAEVQDEGYTAGSIGFLVQTEDAIRVHVHHDWVAVYPLAPPVNHAAQQYHDDFTDPLSGWPGTLVFDNYFIGYHEPEYYHVEVRTAHDRALVSWPGGALVDATVEVALFPDAANTAVEGDFRYGLALRRTGDQYYGFMISPRTQRWFIFKSTPARLNLLAEGRDDSIQGEESAPDQLRVDARGANMLFTLNGQPVGEIMDDAYDSGVLALVVQTLDSPRVHVHYDMIQVGPVDPAVHFAIDDATCTVDVAGLNLRSGPGIDYDPPMTSLTGGTLLEPLARSDQQVMTAQRRIGTVTWIQVRVRETGQIGWVSGAAGYVSCTIPLNLLPEATAPATP</sequence>
<dbReference type="EMBL" id="VIGC01000011">
    <property type="protein sequence ID" value="TQE95858.1"/>
    <property type="molecule type" value="Genomic_DNA"/>
</dbReference>
<dbReference type="PROSITE" id="PS51781">
    <property type="entry name" value="SH3B"/>
    <property type="match status" value="1"/>
</dbReference>
<dbReference type="InParanoid" id="A0A540VGG3"/>
<protein>
    <submittedName>
        <fullName evidence="2">SH3 domain-containing protein</fullName>
    </submittedName>
</protein>
<keyword evidence="3" id="KW-1185">Reference proteome</keyword>
<comment type="caution">
    <text evidence="2">The sequence shown here is derived from an EMBL/GenBank/DDBJ whole genome shotgun (WGS) entry which is preliminary data.</text>
</comment>
<organism evidence="2 3">
    <name type="scientific">Litorilinea aerophila</name>
    <dbReference type="NCBI Taxonomy" id="1204385"/>
    <lineage>
        <taxon>Bacteria</taxon>
        <taxon>Bacillati</taxon>
        <taxon>Chloroflexota</taxon>
        <taxon>Caldilineae</taxon>
        <taxon>Caldilineales</taxon>
        <taxon>Caldilineaceae</taxon>
        <taxon>Litorilinea</taxon>
    </lineage>
</organism>
<dbReference type="Gene3D" id="2.30.30.40">
    <property type="entry name" value="SH3 Domains"/>
    <property type="match status" value="1"/>
</dbReference>
<dbReference type="RefSeq" id="WP_141610081.1">
    <property type="nucleotide sequence ID" value="NZ_VIGC02000011.1"/>
</dbReference>
<dbReference type="InterPro" id="IPR003646">
    <property type="entry name" value="SH3-like_bac-type"/>
</dbReference>
<feature type="domain" description="SH3b" evidence="1">
    <location>
        <begin position="465"/>
        <end position="545"/>
    </location>
</feature>
<gene>
    <name evidence="2" type="ORF">FKZ61_10510</name>
</gene>
<evidence type="ECO:0000259" key="1">
    <source>
        <dbReference type="PROSITE" id="PS51781"/>
    </source>
</evidence>
<evidence type="ECO:0000313" key="3">
    <source>
        <dbReference type="Proteomes" id="UP000317371"/>
    </source>
</evidence>
<evidence type="ECO:0000313" key="2">
    <source>
        <dbReference type="EMBL" id="TQE95858.1"/>
    </source>
</evidence>